<organism evidence="1 2">
    <name type="scientific">Burkholderia anthinoferrum</name>
    <dbReference type="NCBI Taxonomy" id="3090833"/>
    <lineage>
        <taxon>Bacteria</taxon>
        <taxon>Pseudomonadati</taxon>
        <taxon>Pseudomonadota</taxon>
        <taxon>Betaproteobacteria</taxon>
        <taxon>Burkholderiales</taxon>
        <taxon>Burkholderiaceae</taxon>
        <taxon>Burkholderia</taxon>
    </lineage>
</organism>
<accession>A0ABU5WSI1</accession>
<proteinExistence type="predicted"/>
<comment type="caution">
    <text evidence="1">The sequence shown here is derived from an EMBL/GenBank/DDBJ whole genome shotgun (WGS) entry which is preliminary data.</text>
</comment>
<dbReference type="SUPFAM" id="SSF88723">
    <property type="entry name" value="PIN domain-like"/>
    <property type="match status" value="1"/>
</dbReference>
<dbReference type="InterPro" id="IPR029060">
    <property type="entry name" value="PIN-like_dom_sf"/>
</dbReference>
<gene>
    <name evidence="1" type="ORF">SB593_21085</name>
</gene>
<reference evidence="1 2" key="1">
    <citation type="journal article" date="2023" name="Front. Microbiol.">
        <title>Genomic analyses of Burkholderia respiratory isolates indicates two evolutionarily distinct B. anthina clades.</title>
        <authorList>
            <person name="Pham A."/>
            <person name="Volmer J.G."/>
            <person name="Chambers D.C."/>
            <person name="Smith D.J."/>
            <person name="Reid D.W."/>
            <person name="Burr L."/>
            <person name="Wells T.J."/>
        </authorList>
    </citation>
    <scope>NUCLEOTIDE SEQUENCE [LARGE SCALE GENOMIC DNA]</scope>
    <source>
        <strain evidence="1 2">BCCIQ07A</strain>
    </source>
</reference>
<evidence type="ECO:0000313" key="2">
    <source>
        <dbReference type="Proteomes" id="UP001304467"/>
    </source>
</evidence>
<evidence type="ECO:0000313" key="1">
    <source>
        <dbReference type="EMBL" id="MEB2581443.1"/>
    </source>
</evidence>
<keyword evidence="2" id="KW-1185">Reference proteome</keyword>
<name>A0ABU5WSI1_9BURK</name>
<sequence length="149" mass="16775">MIQIILDTNIYDCIEQDAESAELLLNLIEQQAVAILMPRQVAEELHRREAGFPDQFPVEIIGHAVARVGIMRAGDHLGSGEIYDAHRGTSNSEADAFIVDVAAMVADWFISEDRRSLRRFPAGTRCIPMRYGDFCEKLRSLVEEDDLAR</sequence>
<evidence type="ECO:0008006" key="3">
    <source>
        <dbReference type="Google" id="ProtNLM"/>
    </source>
</evidence>
<dbReference type="Proteomes" id="UP001304467">
    <property type="component" value="Unassembled WGS sequence"/>
</dbReference>
<dbReference type="EMBL" id="JAWRLE010000035">
    <property type="protein sequence ID" value="MEB2581443.1"/>
    <property type="molecule type" value="Genomic_DNA"/>
</dbReference>
<dbReference type="RefSeq" id="WP_006751403.1">
    <property type="nucleotide sequence ID" value="NZ_JAWRKY010000017.1"/>
</dbReference>
<protein>
    <recommendedName>
        <fullName evidence="3">PIN domain-containing protein</fullName>
    </recommendedName>
</protein>